<dbReference type="SUPFAM" id="SSF51679">
    <property type="entry name" value="Bacterial luciferase-like"/>
    <property type="match status" value="1"/>
</dbReference>
<protein>
    <recommendedName>
        <fullName evidence="1">Luciferase-like domain-containing protein</fullName>
    </recommendedName>
</protein>
<proteinExistence type="predicted"/>
<dbReference type="GO" id="GO:0016705">
    <property type="term" value="F:oxidoreductase activity, acting on paired donors, with incorporation or reduction of molecular oxygen"/>
    <property type="evidence" value="ECO:0007669"/>
    <property type="project" value="InterPro"/>
</dbReference>
<feature type="domain" description="Luciferase-like" evidence="1">
    <location>
        <begin position="10"/>
        <end position="312"/>
    </location>
</feature>
<dbReference type="AlphaFoldDB" id="A0A381TH00"/>
<gene>
    <name evidence="2" type="ORF">METZ01_LOCUS68240</name>
</gene>
<dbReference type="Pfam" id="PF00296">
    <property type="entry name" value="Bac_luciferase"/>
    <property type="match status" value="1"/>
</dbReference>
<dbReference type="InterPro" id="IPR050564">
    <property type="entry name" value="F420-G6PD/mer"/>
</dbReference>
<sequence length="336" mass="36673">MKIDAGIPTNDPRESGKATKVLEDAGYDGAFTAETSHDPFLPLVSAALETEKIELVTAIAVAFARNPMILANLGYDLQKLSKGRFILGLGSQIRPHITKRFSMSWSSPAARMKEMIEAIRAIWDCWQNEGTLNFKGEFYTHTLMTPMFSPGPNPYGVPKIYVAAVGPLMTKSVAESADGLLVHPFHTPKYMTETTLPIVEESLSSVGKTRSDFDFSISVMTATGLSEETYQRAIQACKSGIAFYASTPAYKGVLEAHGYGDLQGRLNILSKEGKWGEMTALIDDELLNTVAVVAETPEAVAEEIKKRYSDQGDRITPAFYSGEEGLASRVINALRS</sequence>
<dbReference type="NCBIfam" id="TIGR03617">
    <property type="entry name" value="F420_MSMEG_2256"/>
    <property type="match status" value="1"/>
</dbReference>
<accession>A0A381TH00</accession>
<evidence type="ECO:0000259" key="1">
    <source>
        <dbReference type="Pfam" id="PF00296"/>
    </source>
</evidence>
<organism evidence="2">
    <name type="scientific">marine metagenome</name>
    <dbReference type="NCBI Taxonomy" id="408172"/>
    <lineage>
        <taxon>unclassified sequences</taxon>
        <taxon>metagenomes</taxon>
        <taxon>ecological metagenomes</taxon>
    </lineage>
</organism>
<dbReference type="InterPro" id="IPR036661">
    <property type="entry name" value="Luciferase-like_sf"/>
</dbReference>
<evidence type="ECO:0000313" key="2">
    <source>
        <dbReference type="EMBL" id="SVA15386.1"/>
    </source>
</evidence>
<dbReference type="CDD" id="cd01097">
    <property type="entry name" value="Tetrahydromethanopterin_reductase"/>
    <property type="match status" value="1"/>
</dbReference>
<reference evidence="2" key="1">
    <citation type="submission" date="2018-05" db="EMBL/GenBank/DDBJ databases">
        <authorList>
            <person name="Lanie J.A."/>
            <person name="Ng W.-L."/>
            <person name="Kazmierczak K.M."/>
            <person name="Andrzejewski T.M."/>
            <person name="Davidsen T.M."/>
            <person name="Wayne K.J."/>
            <person name="Tettelin H."/>
            <person name="Glass J.I."/>
            <person name="Rusch D."/>
            <person name="Podicherti R."/>
            <person name="Tsui H.-C.T."/>
            <person name="Winkler M.E."/>
        </authorList>
    </citation>
    <scope>NUCLEOTIDE SEQUENCE</scope>
</reference>
<dbReference type="EMBL" id="UINC01004580">
    <property type="protein sequence ID" value="SVA15386.1"/>
    <property type="molecule type" value="Genomic_DNA"/>
</dbReference>
<dbReference type="PANTHER" id="PTHR43244:SF2">
    <property type="entry name" value="CONSERVED HYPOTHETICAL ALANINE AND PROLINE-RICH PROTEIN"/>
    <property type="match status" value="1"/>
</dbReference>
<dbReference type="Gene3D" id="3.20.20.30">
    <property type="entry name" value="Luciferase-like domain"/>
    <property type="match status" value="1"/>
</dbReference>
<dbReference type="InterPro" id="IPR011251">
    <property type="entry name" value="Luciferase-like_dom"/>
</dbReference>
<dbReference type="PANTHER" id="PTHR43244">
    <property type="match status" value="1"/>
</dbReference>
<name>A0A381TH00_9ZZZZ</name>
<dbReference type="InterPro" id="IPR019919">
    <property type="entry name" value="Lucif-like_OxRdtase_MSMEG_2256"/>
</dbReference>